<sequence length="656" mass="69210">MNHLPEPTPRPATVTRSGPLTWVQQWHWFERTIPSPRRVNPTPLADHCHVPPQATVADVHRALASLTARHEALRTTVDPIRPVQHVHREGWAPLPADLVDVPAVDADTVAAATAELAARPIDPERDPPWLARVLLEAGRPRAVLLAAHHVMIDGWGLAVLIDQLHDELSGADTSAQASTHPLDMVAAQPLERARAAEREWLTRLADNPTGVLAPFGGSGDGTGRHRLQYRSVDAHDDLDRVARRYRVSPEAVVLAALAHEVVTRTGEHRFLASVVVSNRTRAALRHSIGVRALTVPVQIDLRPGAAFGEVVASVAAASAAAYRHGQYRPAELVAAQARMDRRRGVVTVPSIEYNCYSWPRDHLVPAPDTPSNGPATWISSAPDEPCETLYVDLGRDIGGVTLDVTVGDHLLDAAQAQALPVRLCRLLRALADGATCPVPAHPLAPAASGWWRAPEGWVCLAKVEDVLRGHPGVLDATVTPGGNAAGEGKEPHLVARARTAPEVTPGDLHRHVLDHLGEVPGLVAPGRYVLSPAAPGSGGPSGRSRTATVGTGTPRVPTRPPVTGAERALAAAVAAVGPGGPPVGSFGSPDAVDMNRCLADHGVTLVAVPRLLTLLHRFGFTGIASDELAGTASLGHLAAALEPLPPRAPCGGETTP</sequence>
<dbReference type="GO" id="GO:0008610">
    <property type="term" value="P:lipid biosynthetic process"/>
    <property type="evidence" value="ECO:0007669"/>
    <property type="project" value="UniProtKB-ARBA"/>
</dbReference>
<evidence type="ECO:0000313" key="3">
    <source>
        <dbReference type="EMBL" id="OKH94462.1"/>
    </source>
</evidence>
<dbReference type="Gene3D" id="3.30.559.30">
    <property type="entry name" value="Nonribosomal peptide synthetase, condensation domain"/>
    <property type="match status" value="1"/>
</dbReference>
<dbReference type="GO" id="GO:0003824">
    <property type="term" value="F:catalytic activity"/>
    <property type="evidence" value="ECO:0007669"/>
    <property type="project" value="InterPro"/>
</dbReference>
<dbReference type="EMBL" id="LFBV01000002">
    <property type="protein sequence ID" value="OKH94462.1"/>
    <property type="molecule type" value="Genomic_DNA"/>
</dbReference>
<dbReference type="AlphaFoldDB" id="A0A1Q4V9D4"/>
<dbReference type="GO" id="GO:0043041">
    <property type="term" value="P:amino acid activation for nonribosomal peptide biosynthetic process"/>
    <property type="evidence" value="ECO:0007669"/>
    <property type="project" value="TreeGrafter"/>
</dbReference>
<dbReference type="PANTHER" id="PTHR45527">
    <property type="entry name" value="NONRIBOSOMAL PEPTIDE SYNTHETASE"/>
    <property type="match status" value="1"/>
</dbReference>
<protein>
    <recommendedName>
        <fullName evidence="2">Condensation domain-containing protein</fullName>
    </recommendedName>
</protein>
<organism evidence="3 4">
    <name type="scientific">Streptomyces uncialis</name>
    <dbReference type="NCBI Taxonomy" id="1048205"/>
    <lineage>
        <taxon>Bacteria</taxon>
        <taxon>Bacillati</taxon>
        <taxon>Actinomycetota</taxon>
        <taxon>Actinomycetes</taxon>
        <taxon>Kitasatosporales</taxon>
        <taxon>Streptomycetaceae</taxon>
        <taxon>Streptomyces</taxon>
    </lineage>
</organism>
<dbReference type="GO" id="GO:0031177">
    <property type="term" value="F:phosphopantetheine binding"/>
    <property type="evidence" value="ECO:0007669"/>
    <property type="project" value="TreeGrafter"/>
</dbReference>
<dbReference type="STRING" id="1048205.AB852_09225"/>
<dbReference type="PANTHER" id="PTHR45527:SF1">
    <property type="entry name" value="FATTY ACID SYNTHASE"/>
    <property type="match status" value="1"/>
</dbReference>
<dbReference type="InterPro" id="IPR001242">
    <property type="entry name" value="Condensation_dom"/>
</dbReference>
<evidence type="ECO:0000256" key="1">
    <source>
        <dbReference type="SAM" id="MobiDB-lite"/>
    </source>
</evidence>
<name>A0A1Q4V9D4_9ACTN</name>
<comment type="caution">
    <text evidence="3">The sequence shown here is derived from an EMBL/GenBank/DDBJ whole genome shotgun (WGS) entry which is preliminary data.</text>
</comment>
<dbReference type="Pfam" id="PF00668">
    <property type="entry name" value="Condensation"/>
    <property type="match status" value="1"/>
</dbReference>
<dbReference type="RefSeq" id="WP_073786002.1">
    <property type="nucleotide sequence ID" value="NZ_LFBV01000002.1"/>
</dbReference>
<accession>A0A1Q4V9D4</accession>
<evidence type="ECO:0000313" key="4">
    <source>
        <dbReference type="Proteomes" id="UP000186455"/>
    </source>
</evidence>
<reference evidence="3 4" key="1">
    <citation type="submission" date="2015-06" db="EMBL/GenBank/DDBJ databases">
        <title>Cloning and characterization of the uncialamcin biosynthetic gene cluster.</title>
        <authorList>
            <person name="Yan X."/>
            <person name="Huang T."/>
            <person name="Ge H."/>
            <person name="Shen B."/>
        </authorList>
    </citation>
    <scope>NUCLEOTIDE SEQUENCE [LARGE SCALE GENOMIC DNA]</scope>
    <source>
        <strain evidence="3 4">DCA2648</strain>
    </source>
</reference>
<evidence type="ECO:0000259" key="2">
    <source>
        <dbReference type="Pfam" id="PF00668"/>
    </source>
</evidence>
<dbReference type="Gene3D" id="3.30.559.10">
    <property type="entry name" value="Chloramphenicol acetyltransferase-like domain"/>
    <property type="match status" value="1"/>
</dbReference>
<keyword evidence="4" id="KW-1185">Reference proteome</keyword>
<feature type="region of interest" description="Disordered" evidence="1">
    <location>
        <begin position="531"/>
        <end position="561"/>
    </location>
</feature>
<dbReference type="GO" id="GO:0044550">
    <property type="term" value="P:secondary metabolite biosynthetic process"/>
    <property type="evidence" value="ECO:0007669"/>
    <property type="project" value="TreeGrafter"/>
</dbReference>
<proteinExistence type="predicted"/>
<dbReference type="SUPFAM" id="SSF52777">
    <property type="entry name" value="CoA-dependent acyltransferases"/>
    <property type="match status" value="2"/>
</dbReference>
<dbReference type="Proteomes" id="UP000186455">
    <property type="component" value="Unassembled WGS sequence"/>
</dbReference>
<dbReference type="InterPro" id="IPR023213">
    <property type="entry name" value="CAT-like_dom_sf"/>
</dbReference>
<gene>
    <name evidence="3" type="ORF">AB852_09225</name>
</gene>
<feature type="domain" description="Condensation" evidence="2">
    <location>
        <begin position="54"/>
        <end position="354"/>
    </location>
</feature>
<feature type="compositionally biased region" description="Low complexity" evidence="1">
    <location>
        <begin position="542"/>
        <end position="561"/>
    </location>
</feature>
<dbReference type="GO" id="GO:0005737">
    <property type="term" value="C:cytoplasm"/>
    <property type="evidence" value="ECO:0007669"/>
    <property type="project" value="TreeGrafter"/>
</dbReference>